<dbReference type="EMBL" id="JAUSWN010000011">
    <property type="protein sequence ID" value="MDQ0479778.1"/>
    <property type="molecule type" value="Genomic_DNA"/>
</dbReference>
<protein>
    <submittedName>
        <fullName evidence="1">Uncharacterized protein</fullName>
    </submittedName>
</protein>
<evidence type="ECO:0000313" key="1">
    <source>
        <dbReference type="EMBL" id="MDQ0479778.1"/>
    </source>
</evidence>
<gene>
    <name evidence="1" type="ORF">QOZ93_001520</name>
</gene>
<sequence>MFDVRSIEKNILHIYMENLQIKINENKDISWVRTENMKKVDYLCLSDDIDSLFSCIILRDLFPNLSIGAFYNFSELYSKENAKFDKYVIGVDMDIIKGHAFGNHVTKISKKDTYNTKCFNLNNIYNISRENYYQKYCGSTLLTIISLYNVDINNLNDEAKIGLLAIDSTYMGYYFNNGYYCKKYLKELELDCLIDILEKYPKYKFQETIRKYNLTEKIYINKEGKLTTKIDLIGLSELFGLPFIMPKAKFNKCCSYNSKVKNINYNITKNDLKEDIFSFVLSRKNLIKYSVKGIRF</sequence>
<accession>A0ABU0JRQ3</accession>
<organism evidence="1 2">
    <name type="scientific">Hathewaya limosa</name>
    <name type="common">Clostridium limosum</name>
    <dbReference type="NCBI Taxonomy" id="1536"/>
    <lineage>
        <taxon>Bacteria</taxon>
        <taxon>Bacillati</taxon>
        <taxon>Bacillota</taxon>
        <taxon>Clostridia</taxon>
        <taxon>Eubacteriales</taxon>
        <taxon>Clostridiaceae</taxon>
        <taxon>Hathewaya</taxon>
    </lineage>
</organism>
<reference evidence="1 2" key="1">
    <citation type="submission" date="2023-07" db="EMBL/GenBank/DDBJ databases">
        <title>Genomic Encyclopedia of Type Strains, Phase IV (KMG-IV): sequencing the most valuable type-strain genomes for metagenomic binning, comparative biology and taxonomic classification.</title>
        <authorList>
            <person name="Goeker M."/>
        </authorList>
    </citation>
    <scope>NUCLEOTIDE SEQUENCE [LARGE SCALE GENOMIC DNA]</scope>
    <source>
        <strain evidence="1 2">DSM 1400</strain>
    </source>
</reference>
<comment type="caution">
    <text evidence="1">The sequence shown here is derived from an EMBL/GenBank/DDBJ whole genome shotgun (WGS) entry which is preliminary data.</text>
</comment>
<name>A0ABU0JRQ3_HATLI</name>
<proteinExistence type="predicted"/>
<dbReference type="RefSeq" id="WP_343749809.1">
    <property type="nucleotide sequence ID" value="NZ_BAAACJ010000001.1"/>
</dbReference>
<evidence type="ECO:0000313" key="2">
    <source>
        <dbReference type="Proteomes" id="UP001224418"/>
    </source>
</evidence>
<keyword evidence="2" id="KW-1185">Reference proteome</keyword>
<dbReference type="Proteomes" id="UP001224418">
    <property type="component" value="Unassembled WGS sequence"/>
</dbReference>